<dbReference type="InterPro" id="IPR013783">
    <property type="entry name" value="Ig-like_fold"/>
</dbReference>
<dbReference type="Gene3D" id="2.60.40.10">
    <property type="entry name" value="Immunoglobulins"/>
    <property type="match status" value="3"/>
</dbReference>
<accession>A0A955LA25</accession>
<gene>
    <name evidence="3" type="ORF">KC669_00045</name>
</gene>
<evidence type="ECO:0008006" key="5">
    <source>
        <dbReference type="Google" id="ProtNLM"/>
    </source>
</evidence>
<evidence type="ECO:0000256" key="2">
    <source>
        <dbReference type="SAM" id="Phobius"/>
    </source>
</evidence>
<proteinExistence type="predicted"/>
<feature type="transmembrane region" description="Helical" evidence="2">
    <location>
        <begin position="1472"/>
        <end position="1491"/>
    </location>
</feature>
<keyword evidence="2" id="KW-0472">Membrane</keyword>
<keyword evidence="2" id="KW-0812">Transmembrane</keyword>
<protein>
    <recommendedName>
        <fullName evidence="5">Carboxypeptidase regulatory-like domain-containing protein</fullName>
    </recommendedName>
</protein>
<dbReference type="EMBL" id="JAGQLF010000001">
    <property type="protein sequence ID" value="MCA9386407.1"/>
    <property type="molecule type" value="Genomic_DNA"/>
</dbReference>
<comment type="caution">
    <text evidence="3">The sequence shown here is derived from an EMBL/GenBank/DDBJ whole genome shotgun (WGS) entry which is preliminary data.</text>
</comment>
<sequence length="1619" mass="173302">MKITNIRRSRQLLLFVFVALFGILLIIPFEKVNIINAATLTWDGGGGDNNWSTCANWTTDTCPGTLDTVIFDGTSTKDAAIDASFTGIVRYLTISSGYTGTITANRSITVVLNFGQADGIFDLTDQSGTFTTTNITGGLFTASSTDTTFKGPLTIDNSSYFDANGGNVILAPASNVTYTYTCNNTVFNQVTISPVAANATLNMTDSCNFPLGSNPTISSSSTIKVYGDLSGTGELGWPAANLQIYSTGTLTGFSGYNTGALRLTGKTLDWSGATTFAMTGNLTIESSGGLTLPLPTGTIQIYDLTVSTSSTFTASSGTMNVRGDITLSNGTTFDSNGGTINLNPTGNVSYDCYSHTFDLITINPVNNNIDLNINSTCNFPLGDNPTITGTNVDLNLDGTLSGTGTLTASADNLFVVSGSILSGFDGLEVSRLYINGANLDLSSYSTLITNSNFELISGSFVAPSGEMEVKANFYHTAGTFTHNSGTINFSGTGIQTITGSTTFNNFTKVMTADVSSSLRFTSNTTQTIEGDMTLHGYSDSQRLNLIASSNTVQWNIDPQGTRDLQYLSVKDSNNINASVIVLSGTGSNDAGNNTNYDFANSAPDAPNTLGPSGYVNGSSDTDTTPTLTFKISDVANPLDTLRFRIQISDTNDFSNVLVDYTSALAAAGSKTFTVGQAVGSGTYNVGSIGQTLDSDSYYWRVKTIDNSAAESAYSTANSGSIAFIVAGYPNLPYAFGPANKIDGSDSTEGQPNLYFTLDDPNAGDTVKYQIQISLASDFSTQVVDYTSDLRAQGVSNFTVGQAAGSGSYTTGSSGQSLGSGSYYWRVKAIDINNEESVFKAASFGGIAFVVSNPPDAPTNLGPNLLITGGLSTDDTPTFSFDLSDSDVGDTVKYRIDISTNSDYSALAASFTSALSAQGSASFTVGQSLNGGSYFHGSVGMDLNDGDYYWRVKAIDSNGVEGTYTLANAGGIAFSVGGNPPDTPSSPGPVNLINGSVIQQQQPSFTFYISDPDLDQVKYRIQISKRSSFNPVLINYESAFGSIGTKTFTVGQASNGGTYYSGSEGQVLAPGDYYWKIRAIDISELGSPYLIPNGANVAFTVSSDNANSDTPLEYVPELPAEVVVEVEESTSNEESTSSGSGSSSSQPTIKLNLSDSNSSQQLQFQIEIDNESDYEDPEVIYKSGLMEQGEASFVVGQTTGDGQYLNGSEGQILGAGDYYVRAKTIDEKSNESEYFYINNGSVAFIITPSSELEIIPPTEISTNNNPTSPGNDSEGINNLSDLHDVQIEQNGLNAIGEENSPGDVSASAQEVYVETKTLAKAFTETISKEPITIPLAVVATTTLATLIAYPRIILLMIVVIKNMFRKKKQWGIVYDKNTLSIIPLATIRLYSSDNKYLRETITDFKGQYGFVVDAGDYILQIKHSEYISTKEKIRIEKEEDLLTSDIELNKSNKKRMSIFKKIQKSMRERLPSIWQGLFFIGFAVAVISFINASEAPNLFILLMFVFSIAFYTFRSIIFASPWGYLYDLSDNSRISRAIVRVINTKNNKVEEITVTDEKGRFLIKNKKGNYKLMISSDKYTLPDSENQNISIKELNNSSLKIGLEKSADTSKNNVAKFGVL</sequence>
<dbReference type="InterPro" id="IPR008969">
    <property type="entry name" value="CarboxyPept-like_regulatory"/>
</dbReference>
<evidence type="ECO:0000313" key="4">
    <source>
        <dbReference type="Proteomes" id="UP000714915"/>
    </source>
</evidence>
<dbReference type="SUPFAM" id="SSF49464">
    <property type="entry name" value="Carboxypeptidase regulatory domain-like"/>
    <property type="match status" value="1"/>
</dbReference>
<feature type="compositionally biased region" description="Low complexity" evidence="1">
    <location>
        <begin position="1131"/>
        <end position="1156"/>
    </location>
</feature>
<keyword evidence="2" id="KW-1133">Transmembrane helix</keyword>
<dbReference type="SUPFAM" id="SSF49478">
    <property type="entry name" value="Cna protein B-type domain"/>
    <property type="match status" value="1"/>
</dbReference>
<feature type="transmembrane region" description="Helical" evidence="2">
    <location>
        <begin position="1334"/>
        <end position="1359"/>
    </location>
</feature>
<feature type="region of interest" description="Disordered" evidence="1">
    <location>
        <begin position="1124"/>
        <end position="1156"/>
    </location>
</feature>
<dbReference type="Proteomes" id="UP000714915">
    <property type="component" value="Unassembled WGS sequence"/>
</dbReference>
<evidence type="ECO:0000313" key="3">
    <source>
        <dbReference type="EMBL" id="MCA9386407.1"/>
    </source>
</evidence>
<feature type="transmembrane region" description="Helical" evidence="2">
    <location>
        <begin position="1497"/>
        <end position="1525"/>
    </location>
</feature>
<evidence type="ECO:0000256" key="1">
    <source>
        <dbReference type="SAM" id="MobiDB-lite"/>
    </source>
</evidence>
<organism evidence="3 4">
    <name type="scientific">Candidatus Dojkabacteria bacterium</name>
    <dbReference type="NCBI Taxonomy" id="2099670"/>
    <lineage>
        <taxon>Bacteria</taxon>
        <taxon>Candidatus Dojkabacteria</taxon>
    </lineage>
</organism>
<dbReference type="Gene3D" id="2.60.40.1120">
    <property type="entry name" value="Carboxypeptidase-like, regulatory domain"/>
    <property type="match status" value="2"/>
</dbReference>
<reference evidence="3" key="2">
    <citation type="journal article" date="2021" name="Microbiome">
        <title>Successional dynamics and alternative stable states in a saline activated sludge microbial community over 9 years.</title>
        <authorList>
            <person name="Wang Y."/>
            <person name="Ye J."/>
            <person name="Ju F."/>
            <person name="Liu L."/>
            <person name="Boyd J.A."/>
            <person name="Deng Y."/>
            <person name="Parks D.H."/>
            <person name="Jiang X."/>
            <person name="Yin X."/>
            <person name="Woodcroft B.J."/>
            <person name="Tyson G.W."/>
            <person name="Hugenholtz P."/>
            <person name="Polz M.F."/>
            <person name="Zhang T."/>
        </authorList>
    </citation>
    <scope>NUCLEOTIDE SEQUENCE</scope>
    <source>
        <strain evidence="3">HKST-UBA09</strain>
    </source>
</reference>
<reference evidence="3" key="1">
    <citation type="submission" date="2020-04" db="EMBL/GenBank/DDBJ databases">
        <authorList>
            <person name="Zhang T."/>
        </authorList>
    </citation>
    <scope>NUCLEOTIDE SEQUENCE</scope>
    <source>
        <strain evidence="3">HKST-UBA09</strain>
    </source>
</reference>
<feature type="transmembrane region" description="Helical" evidence="2">
    <location>
        <begin position="12"/>
        <end position="29"/>
    </location>
</feature>
<name>A0A955LA25_9BACT</name>